<reference evidence="1 2" key="1">
    <citation type="submission" date="2019-11" db="EMBL/GenBank/DDBJ databases">
        <title>Isolation of a new High Light Tolerant Cyanobacteria.</title>
        <authorList>
            <person name="Dobson Z."/>
            <person name="Vaughn N."/>
            <person name="Vaughn M."/>
            <person name="Fromme P."/>
            <person name="Mazor Y."/>
        </authorList>
    </citation>
    <scope>NUCLEOTIDE SEQUENCE [LARGE SCALE GENOMIC DNA]</scope>
    <source>
        <strain evidence="1 2">0216</strain>
    </source>
</reference>
<dbReference type="EMBL" id="WMIA01000004">
    <property type="protein sequence ID" value="MTF38302.1"/>
    <property type="molecule type" value="Genomic_DNA"/>
</dbReference>
<dbReference type="PANTHER" id="PTHR11669">
    <property type="entry name" value="REPLICATION FACTOR C / DNA POLYMERASE III GAMMA-TAU SUBUNIT"/>
    <property type="match status" value="1"/>
</dbReference>
<dbReference type="AlphaFoldDB" id="A0A844GTC4"/>
<dbReference type="EC" id="2.7.7.7" evidence="1"/>
<dbReference type="NCBIfam" id="NF005638">
    <property type="entry name" value="PRK07399.1"/>
    <property type="match status" value="1"/>
</dbReference>
<gene>
    <name evidence="1" type="ORF">GGC33_05120</name>
</gene>
<sequence>MKPLAKLIGQPLAIELLESAIAINRIAPAYLFIGAEGIGKALAAKCFTEMLLISPDEDYASACQKLYAGNHPDFLWVEPTYNDKGQLLTAKEAEEKGLKRKTAPQIRIEQVREISQFLSRPPLKGDRSVVVIEGAELMAESAGNALLKTLEDPGKATIILIAKSTDSILSTLVSRCQIIPFFRLSEEHLKLVLYRANKAEVLDYPQLVNLSQGCPGKAIADWQKLTDIPSDLINKLTKFPKNIIEGLVLAKEITKNLELDTQLWLADYLQYFYWEKERKSELIISLEKVKKLLFRYVQPRLVWDCFFLENILENN</sequence>
<evidence type="ECO:0000313" key="1">
    <source>
        <dbReference type="EMBL" id="MTF38302.1"/>
    </source>
</evidence>
<evidence type="ECO:0000313" key="2">
    <source>
        <dbReference type="Proteomes" id="UP000437131"/>
    </source>
</evidence>
<keyword evidence="1" id="KW-0548">Nucleotidyltransferase</keyword>
<dbReference type="Pfam" id="PF13177">
    <property type="entry name" value="DNA_pol3_delta2"/>
    <property type="match status" value="1"/>
</dbReference>
<dbReference type="InterPro" id="IPR050238">
    <property type="entry name" value="DNA_Rep/Repair_Clamp_Loader"/>
</dbReference>
<dbReference type="SUPFAM" id="SSF52540">
    <property type="entry name" value="P-loop containing nucleoside triphosphate hydrolases"/>
    <property type="match status" value="1"/>
</dbReference>
<organism evidence="1 2">
    <name type="scientific">Cyanobacterium aponinum 0216</name>
    <dbReference type="NCBI Taxonomy" id="2676140"/>
    <lineage>
        <taxon>Bacteria</taxon>
        <taxon>Bacillati</taxon>
        <taxon>Cyanobacteriota</taxon>
        <taxon>Cyanophyceae</taxon>
        <taxon>Oscillatoriophycideae</taxon>
        <taxon>Chroococcales</taxon>
        <taxon>Geminocystaceae</taxon>
        <taxon>Cyanobacterium</taxon>
    </lineage>
</organism>
<dbReference type="PANTHER" id="PTHR11669:SF8">
    <property type="entry name" value="DNA POLYMERASE III SUBUNIT DELTA"/>
    <property type="match status" value="1"/>
</dbReference>
<dbReference type="GO" id="GO:0003887">
    <property type="term" value="F:DNA-directed DNA polymerase activity"/>
    <property type="evidence" value="ECO:0007669"/>
    <property type="project" value="UniProtKB-EC"/>
</dbReference>
<dbReference type="Gene3D" id="3.40.50.300">
    <property type="entry name" value="P-loop containing nucleotide triphosphate hydrolases"/>
    <property type="match status" value="1"/>
</dbReference>
<accession>A0A844GTC4</accession>
<proteinExistence type="predicted"/>
<dbReference type="InterPro" id="IPR027417">
    <property type="entry name" value="P-loop_NTPase"/>
</dbReference>
<dbReference type="Proteomes" id="UP000437131">
    <property type="component" value="Unassembled WGS sequence"/>
</dbReference>
<name>A0A844GTC4_9CHRO</name>
<dbReference type="RefSeq" id="WP_015220474.1">
    <property type="nucleotide sequence ID" value="NZ_WMIA01000004.1"/>
</dbReference>
<comment type="caution">
    <text evidence="1">The sequence shown here is derived from an EMBL/GenBank/DDBJ whole genome shotgun (WGS) entry which is preliminary data.</text>
</comment>
<protein>
    <submittedName>
        <fullName evidence="1">DNA polymerase III subunit delta</fullName>
        <ecNumber evidence="1">2.7.7.7</ecNumber>
    </submittedName>
</protein>
<dbReference type="GO" id="GO:0006261">
    <property type="term" value="P:DNA-templated DNA replication"/>
    <property type="evidence" value="ECO:0007669"/>
    <property type="project" value="TreeGrafter"/>
</dbReference>
<keyword evidence="1" id="KW-0808">Transferase</keyword>